<evidence type="ECO:0000256" key="5">
    <source>
        <dbReference type="ARBA" id="ARBA00023157"/>
    </source>
</evidence>
<evidence type="ECO:0000256" key="1">
    <source>
        <dbReference type="ARBA" id="ARBA00022714"/>
    </source>
</evidence>
<dbReference type="SUPFAM" id="SSF50022">
    <property type="entry name" value="ISP domain"/>
    <property type="match status" value="1"/>
</dbReference>
<keyword evidence="10" id="KW-1185">Reference proteome</keyword>
<dbReference type="PROSITE" id="PS51296">
    <property type="entry name" value="RIESKE"/>
    <property type="match status" value="1"/>
</dbReference>
<proteinExistence type="predicted"/>
<feature type="transmembrane region" description="Helical" evidence="7">
    <location>
        <begin position="14"/>
        <end position="39"/>
    </location>
</feature>
<organism evidence="9 10">
    <name type="scientific">Alkalibacillus silvisoli</name>
    <dbReference type="NCBI Taxonomy" id="392823"/>
    <lineage>
        <taxon>Bacteria</taxon>
        <taxon>Bacillati</taxon>
        <taxon>Bacillota</taxon>
        <taxon>Bacilli</taxon>
        <taxon>Bacillales</taxon>
        <taxon>Bacillaceae</taxon>
        <taxon>Alkalibacillus</taxon>
    </lineage>
</organism>
<evidence type="ECO:0000256" key="6">
    <source>
        <dbReference type="ARBA" id="ARBA00034078"/>
    </source>
</evidence>
<comment type="cofactor">
    <cofactor evidence="6">
        <name>[2Fe-2S] cluster</name>
        <dbReference type="ChEBI" id="CHEBI:190135"/>
    </cofactor>
</comment>
<dbReference type="InterPro" id="IPR006311">
    <property type="entry name" value="TAT_signal"/>
</dbReference>
<evidence type="ECO:0000259" key="8">
    <source>
        <dbReference type="PROSITE" id="PS51296"/>
    </source>
</evidence>
<dbReference type="Pfam" id="PF00355">
    <property type="entry name" value="Rieske"/>
    <property type="match status" value="1"/>
</dbReference>
<dbReference type="InterPro" id="IPR017941">
    <property type="entry name" value="Rieske_2Fe-2S"/>
</dbReference>
<dbReference type="CDD" id="cd03467">
    <property type="entry name" value="Rieske"/>
    <property type="match status" value="1"/>
</dbReference>
<keyword evidence="3" id="KW-0408">Iron</keyword>
<evidence type="ECO:0000256" key="7">
    <source>
        <dbReference type="SAM" id="Phobius"/>
    </source>
</evidence>
<keyword evidence="4" id="KW-0411">Iron-sulfur</keyword>
<comment type="caution">
    <text evidence="9">The sequence shown here is derived from an EMBL/GenBank/DDBJ whole genome shotgun (WGS) entry which is preliminary data.</text>
</comment>
<sequence length="169" mass="19040">MSEKKNNQVSRRQFLNYTLTGVGGFMGAAMVAPMVGMAVDPLLKADGSDDFQYVMDVDEITDEPQRKTFYIDQQDGWYDTEAERTAWIYRDENGDILALSPICTHLGCVVDWETGDHGNEFFCPCHYGRYDQNGVNIPGTPPEGPLHAYEYQIEDGRLYLGRANPREGA</sequence>
<dbReference type="PANTHER" id="PTHR10134">
    <property type="entry name" value="CYTOCHROME B-C1 COMPLEX SUBUNIT RIESKE, MITOCHONDRIAL"/>
    <property type="match status" value="1"/>
</dbReference>
<keyword evidence="7" id="KW-0812">Transmembrane</keyword>
<evidence type="ECO:0000256" key="3">
    <source>
        <dbReference type="ARBA" id="ARBA00023004"/>
    </source>
</evidence>
<dbReference type="Gene3D" id="2.102.10.10">
    <property type="entry name" value="Rieske [2Fe-2S] iron-sulphur domain"/>
    <property type="match status" value="1"/>
</dbReference>
<name>A0ABP3JR77_9BACI</name>
<evidence type="ECO:0000313" key="10">
    <source>
        <dbReference type="Proteomes" id="UP001500740"/>
    </source>
</evidence>
<dbReference type="Proteomes" id="UP001500740">
    <property type="component" value="Unassembled WGS sequence"/>
</dbReference>
<gene>
    <name evidence="9" type="primary">qcrA</name>
    <name evidence="9" type="ORF">GCM10008935_12760</name>
</gene>
<dbReference type="InterPro" id="IPR014349">
    <property type="entry name" value="Rieske_Fe-S_prot"/>
</dbReference>
<accession>A0ABP3JR77</accession>
<protein>
    <submittedName>
        <fullName evidence="9">Menaquinol-cytochrome c reductase iron-sulfur subunit</fullName>
    </submittedName>
</protein>
<evidence type="ECO:0000256" key="4">
    <source>
        <dbReference type="ARBA" id="ARBA00023014"/>
    </source>
</evidence>
<keyword evidence="1" id="KW-0001">2Fe-2S</keyword>
<dbReference type="EMBL" id="BAAACZ010000009">
    <property type="protein sequence ID" value="GAA0458967.1"/>
    <property type="molecule type" value="Genomic_DNA"/>
</dbReference>
<evidence type="ECO:0000313" key="9">
    <source>
        <dbReference type="EMBL" id="GAA0458967.1"/>
    </source>
</evidence>
<dbReference type="RefSeq" id="WP_343782527.1">
    <property type="nucleotide sequence ID" value="NZ_BAAACZ010000009.1"/>
</dbReference>
<keyword evidence="7" id="KW-1133">Transmembrane helix</keyword>
<reference evidence="10" key="1">
    <citation type="journal article" date="2019" name="Int. J. Syst. Evol. Microbiol.">
        <title>The Global Catalogue of Microorganisms (GCM) 10K type strain sequencing project: providing services to taxonomists for standard genome sequencing and annotation.</title>
        <authorList>
            <consortium name="The Broad Institute Genomics Platform"/>
            <consortium name="The Broad Institute Genome Sequencing Center for Infectious Disease"/>
            <person name="Wu L."/>
            <person name="Ma J."/>
        </authorList>
    </citation>
    <scope>NUCLEOTIDE SEQUENCE [LARGE SCALE GENOMIC DNA]</scope>
    <source>
        <strain evidence="10">JCM 14193</strain>
    </source>
</reference>
<dbReference type="InterPro" id="IPR036922">
    <property type="entry name" value="Rieske_2Fe-2S_sf"/>
</dbReference>
<keyword evidence="7" id="KW-0472">Membrane</keyword>
<dbReference type="PROSITE" id="PS51318">
    <property type="entry name" value="TAT"/>
    <property type="match status" value="1"/>
</dbReference>
<keyword evidence="2" id="KW-0479">Metal-binding</keyword>
<evidence type="ECO:0000256" key="2">
    <source>
        <dbReference type="ARBA" id="ARBA00022723"/>
    </source>
</evidence>
<keyword evidence="5" id="KW-1015">Disulfide bond</keyword>
<dbReference type="InterPro" id="IPR005805">
    <property type="entry name" value="Rieske_Fe-S_prot_C"/>
</dbReference>
<dbReference type="PRINTS" id="PR00162">
    <property type="entry name" value="RIESKE"/>
</dbReference>
<feature type="domain" description="Rieske" evidence="8">
    <location>
        <begin position="88"/>
        <end position="160"/>
    </location>
</feature>